<gene>
    <name evidence="6" type="ORF">FRX97_11350</name>
</gene>
<keyword evidence="4" id="KW-0472">Membrane</keyword>
<feature type="domain" description="Glycosyltransferase 2-like" evidence="5">
    <location>
        <begin position="9"/>
        <end position="180"/>
    </location>
</feature>
<evidence type="ECO:0000259" key="5">
    <source>
        <dbReference type="Pfam" id="PF00535"/>
    </source>
</evidence>
<dbReference type="AlphaFoldDB" id="A0A5C6UU26"/>
<comment type="caution">
    <text evidence="6">The sequence shown here is derived from an EMBL/GenBank/DDBJ whole genome shotgun (WGS) entry which is preliminary data.</text>
</comment>
<accession>A0A5C6UU26</accession>
<sequence>MPHTSPKISLITVNYNGEEDSLEFIASLQKSTLRDWELFVVDNASHRSPCRIGEIQDDRIQLIALSENKGFAGGNNVAVPKCSAPYLFFVNNDTILTPDCLEILHDTAEEIENLGALSPKFHYYHQQNLIEFAGCTQINRITARNTALHNREIDNGVKGLIETHYAHGAGMLIPKKVIETVGTMHEAFFLYYEEMDWCERIRKAGYQIYCQRDALIYHKESASVGKLNPLKTYYLNRNRILFMNRNFPYPSNFPFLLFLIFISIPTNFFRFLVKGEIDHLKAYLKGIYWHINSKSTI</sequence>
<dbReference type="OrthoDB" id="9771846at2"/>
<dbReference type="Proteomes" id="UP000321168">
    <property type="component" value="Unassembled WGS sequence"/>
</dbReference>
<dbReference type="RefSeq" id="WP_147015338.1">
    <property type="nucleotide sequence ID" value="NZ_VORB01000011.1"/>
</dbReference>
<dbReference type="SUPFAM" id="SSF53448">
    <property type="entry name" value="Nucleotide-diphospho-sugar transferases"/>
    <property type="match status" value="1"/>
</dbReference>
<comment type="similarity">
    <text evidence="1">Belongs to the glycosyltransferase 2 family.</text>
</comment>
<dbReference type="PANTHER" id="PTHR43179:SF12">
    <property type="entry name" value="GALACTOFURANOSYLTRANSFERASE GLFT2"/>
    <property type="match status" value="1"/>
</dbReference>
<dbReference type="InterPro" id="IPR001173">
    <property type="entry name" value="Glyco_trans_2-like"/>
</dbReference>
<dbReference type="EMBL" id="VORB01000011">
    <property type="protein sequence ID" value="TXC76100.1"/>
    <property type="molecule type" value="Genomic_DNA"/>
</dbReference>
<protein>
    <submittedName>
        <fullName evidence="6">Glycosyltransferase family 2 protein</fullName>
    </submittedName>
</protein>
<dbReference type="InterPro" id="IPR029044">
    <property type="entry name" value="Nucleotide-diphossugar_trans"/>
</dbReference>
<dbReference type="CDD" id="cd04186">
    <property type="entry name" value="GT_2_like_c"/>
    <property type="match status" value="1"/>
</dbReference>
<keyword evidence="4" id="KW-1133">Transmembrane helix</keyword>
<keyword evidence="2" id="KW-0328">Glycosyltransferase</keyword>
<feature type="transmembrane region" description="Helical" evidence="4">
    <location>
        <begin position="253"/>
        <end position="273"/>
    </location>
</feature>
<dbReference type="Pfam" id="PF00535">
    <property type="entry name" value="Glycos_transf_2"/>
    <property type="match status" value="1"/>
</dbReference>
<evidence type="ECO:0000256" key="4">
    <source>
        <dbReference type="SAM" id="Phobius"/>
    </source>
</evidence>
<evidence type="ECO:0000256" key="1">
    <source>
        <dbReference type="ARBA" id="ARBA00006739"/>
    </source>
</evidence>
<keyword evidence="3 6" id="KW-0808">Transferase</keyword>
<evidence type="ECO:0000313" key="6">
    <source>
        <dbReference type="EMBL" id="TXC76100.1"/>
    </source>
</evidence>
<evidence type="ECO:0000256" key="2">
    <source>
        <dbReference type="ARBA" id="ARBA00022676"/>
    </source>
</evidence>
<dbReference type="GO" id="GO:0016757">
    <property type="term" value="F:glycosyltransferase activity"/>
    <property type="evidence" value="ECO:0007669"/>
    <property type="project" value="UniProtKB-KW"/>
</dbReference>
<dbReference type="PANTHER" id="PTHR43179">
    <property type="entry name" value="RHAMNOSYLTRANSFERASE WBBL"/>
    <property type="match status" value="1"/>
</dbReference>
<name>A0A5C6UU26_9FLAO</name>
<evidence type="ECO:0000313" key="7">
    <source>
        <dbReference type="Proteomes" id="UP000321168"/>
    </source>
</evidence>
<proteinExistence type="inferred from homology"/>
<keyword evidence="4" id="KW-0812">Transmembrane</keyword>
<dbReference type="Gene3D" id="3.90.550.10">
    <property type="entry name" value="Spore Coat Polysaccharide Biosynthesis Protein SpsA, Chain A"/>
    <property type="match status" value="1"/>
</dbReference>
<organism evidence="6 7">
    <name type="scientific">Luteibaculum oceani</name>
    <dbReference type="NCBI Taxonomy" id="1294296"/>
    <lineage>
        <taxon>Bacteria</taxon>
        <taxon>Pseudomonadati</taxon>
        <taxon>Bacteroidota</taxon>
        <taxon>Flavobacteriia</taxon>
        <taxon>Flavobacteriales</taxon>
        <taxon>Luteibaculaceae</taxon>
        <taxon>Luteibaculum</taxon>
    </lineage>
</organism>
<keyword evidence="7" id="KW-1185">Reference proteome</keyword>
<evidence type="ECO:0000256" key="3">
    <source>
        <dbReference type="ARBA" id="ARBA00022679"/>
    </source>
</evidence>
<reference evidence="6 7" key="1">
    <citation type="submission" date="2019-08" db="EMBL/GenBank/DDBJ databases">
        <title>Genome of Luteibaculum oceani JCM 18817.</title>
        <authorList>
            <person name="Bowman J.P."/>
        </authorList>
    </citation>
    <scope>NUCLEOTIDE SEQUENCE [LARGE SCALE GENOMIC DNA]</scope>
    <source>
        <strain evidence="6 7">JCM 18817</strain>
    </source>
</reference>